<organism evidence="2 3">
    <name type="scientific">Treponema putidum</name>
    <dbReference type="NCBI Taxonomy" id="221027"/>
    <lineage>
        <taxon>Bacteria</taxon>
        <taxon>Pseudomonadati</taxon>
        <taxon>Spirochaetota</taxon>
        <taxon>Spirochaetia</taxon>
        <taxon>Spirochaetales</taxon>
        <taxon>Treponemataceae</taxon>
        <taxon>Treponema</taxon>
    </lineage>
</organism>
<name>A0AAE9MT32_9SPIR</name>
<keyword evidence="1" id="KW-1133">Transmembrane helix</keyword>
<proteinExistence type="predicted"/>
<dbReference type="EMBL" id="CP038804">
    <property type="protein sequence ID" value="UTY33291.1"/>
    <property type="molecule type" value="Genomic_DNA"/>
</dbReference>
<keyword evidence="1" id="KW-0812">Transmembrane</keyword>
<evidence type="ECO:0000313" key="2">
    <source>
        <dbReference type="EMBL" id="UTY33291.1"/>
    </source>
</evidence>
<dbReference type="AlphaFoldDB" id="A0AAE9MT32"/>
<keyword evidence="1" id="KW-0472">Membrane</keyword>
<sequence length="212" mass="24684">MKHNKKSITGIEVISLIISIVAFFTSILFFVLPLTKSKLVIDNPSNIYFMHSNSDNYDEIIIPLVFSNYGSFVRSINKIEATINFKENLIPIRPFFEYDKINRLAEKNEYSLFSSFIINPNEGIKKNVGFKFDIVNFSKPELIPNVFHFEPNQTYIVNIRLYTTQNSFFGQKTEIIQAIYGFETKELIEPSDVLNVSKQTFFRISDSHIFDY</sequence>
<evidence type="ECO:0000313" key="3">
    <source>
        <dbReference type="Proteomes" id="UP001058682"/>
    </source>
</evidence>
<dbReference type="Proteomes" id="UP001058682">
    <property type="component" value="Chromosome"/>
</dbReference>
<dbReference type="RefSeq" id="WP_253689535.1">
    <property type="nucleotide sequence ID" value="NZ_CP038804.1"/>
</dbReference>
<accession>A0AAE9MT32</accession>
<protein>
    <submittedName>
        <fullName evidence="2">Uncharacterized protein</fullName>
    </submittedName>
</protein>
<evidence type="ECO:0000256" key="1">
    <source>
        <dbReference type="SAM" id="Phobius"/>
    </source>
</evidence>
<feature type="transmembrane region" description="Helical" evidence="1">
    <location>
        <begin position="12"/>
        <end position="34"/>
    </location>
</feature>
<gene>
    <name evidence="2" type="ORF">E4N74_04140</name>
</gene>
<reference evidence="2" key="1">
    <citation type="submission" date="2019-04" db="EMBL/GenBank/DDBJ databases">
        <title>Whole genome sequencing of oral phylogroup 2 treponemes.</title>
        <authorList>
            <person name="Chan Y."/>
            <person name="Zeng H.H."/>
            <person name="Yu X.L."/>
            <person name="Leung W.K."/>
            <person name="Watt R.M."/>
        </authorList>
    </citation>
    <scope>NUCLEOTIDE SEQUENCE</scope>
    <source>
        <strain evidence="2">OMZ 835</strain>
    </source>
</reference>